<keyword evidence="3" id="KW-1185">Reference proteome</keyword>
<organism evidence="2 3">
    <name type="scientific">Absidia repens</name>
    <dbReference type="NCBI Taxonomy" id="90262"/>
    <lineage>
        <taxon>Eukaryota</taxon>
        <taxon>Fungi</taxon>
        <taxon>Fungi incertae sedis</taxon>
        <taxon>Mucoromycota</taxon>
        <taxon>Mucoromycotina</taxon>
        <taxon>Mucoromycetes</taxon>
        <taxon>Mucorales</taxon>
        <taxon>Cunninghamellaceae</taxon>
        <taxon>Absidia</taxon>
    </lineage>
</organism>
<dbReference type="PANTHER" id="PTHR37283:SF1">
    <property type="entry name" value="PH DOMAIN-CONTAINING PROTEIN YHR131C"/>
    <property type="match status" value="1"/>
</dbReference>
<name>A0A1X2I673_9FUNG</name>
<evidence type="ECO:0000313" key="3">
    <source>
        <dbReference type="Proteomes" id="UP000193560"/>
    </source>
</evidence>
<dbReference type="OrthoDB" id="5865767at2759"/>
<accession>A0A1X2I673</accession>
<feature type="region of interest" description="Disordered" evidence="1">
    <location>
        <begin position="70"/>
        <end position="91"/>
    </location>
</feature>
<evidence type="ECO:0008006" key="4">
    <source>
        <dbReference type="Google" id="ProtNLM"/>
    </source>
</evidence>
<dbReference type="STRING" id="90262.A0A1X2I673"/>
<protein>
    <recommendedName>
        <fullName evidence="4">PH domain-containing protein</fullName>
    </recommendedName>
</protein>
<dbReference type="AlphaFoldDB" id="A0A1X2I673"/>
<dbReference type="Proteomes" id="UP000193560">
    <property type="component" value="Unassembled WGS sequence"/>
</dbReference>
<dbReference type="InterPro" id="IPR011993">
    <property type="entry name" value="PH-like_dom_sf"/>
</dbReference>
<dbReference type="SUPFAM" id="SSF50729">
    <property type="entry name" value="PH domain-like"/>
    <property type="match status" value="1"/>
</dbReference>
<reference evidence="2 3" key="1">
    <citation type="submission" date="2016-07" db="EMBL/GenBank/DDBJ databases">
        <title>Pervasive Adenine N6-methylation of Active Genes in Fungi.</title>
        <authorList>
            <consortium name="DOE Joint Genome Institute"/>
            <person name="Mondo S.J."/>
            <person name="Dannebaum R.O."/>
            <person name="Kuo R.C."/>
            <person name="Labutti K."/>
            <person name="Haridas S."/>
            <person name="Kuo A."/>
            <person name="Salamov A."/>
            <person name="Ahrendt S.R."/>
            <person name="Lipzen A."/>
            <person name="Sullivan W."/>
            <person name="Andreopoulos W.B."/>
            <person name="Clum A."/>
            <person name="Lindquist E."/>
            <person name="Daum C."/>
            <person name="Ramamoorthy G.K."/>
            <person name="Gryganskyi A."/>
            <person name="Culley D."/>
            <person name="Magnuson J.K."/>
            <person name="James T.Y."/>
            <person name="O'Malley M.A."/>
            <person name="Stajich J.E."/>
            <person name="Spatafora J.W."/>
            <person name="Visel A."/>
            <person name="Grigoriev I.V."/>
        </authorList>
    </citation>
    <scope>NUCLEOTIDE SEQUENCE [LARGE SCALE GENOMIC DNA]</scope>
    <source>
        <strain evidence="2 3">NRRL 1336</strain>
    </source>
</reference>
<comment type="caution">
    <text evidence="2">The sequence shown here is derived from an EMBL/GenBank/DDBJ whole genome shotgun (WGS) entry which is preliminary data.</text>
</comment>
<evidence type="ECO:0000313" key="2">
    <source>
        <dbReference type="EMBL" id="ORZ10215.1"/>
    </source>
</evidence>
<dbReference type="EMBL" id="MCGE01000025">
    <property type="protein sequence ID" value="ORZ10215.1"/>
    <property type="molecule type" value="Genomic_DNA"/>
</dbReference>
<gene>
    <name evidence="2" type="ORF">BCR42DRAFT_470190</name>
</gene>
<dbReference type="Gene3D" id="2.30.29.30">
    <property type="entry name" value="Pleckstrin-homology domain (PH domain)/Phosphotyrosine-binding domain (PTB)"/>
    <property type="match status" value="1"/>
</dbReference>
<sequence length="313" mass="36104">MISLFEAIKKHLPPIYCYSDDFQASTAKNYRNPAKDPSSLLEITPMTTALPSSPLKKIRKWQRKYDSLSQSTTHIVSQPVKSKKNNKDDDHPCLISTADKSMEELLPPYTCSVKKTGKMYIKREMEHHYRSSADRSWKKYDVHLHGTLLDAFTCNPVLTPEKRKRKSIILLQHGLQGAKVGWACDYEQKPYTLRIYSTITGEQVLLRPAADDHDNKTEQQEEKGLREMVEWIERIQAAINISMDIDEQKMPTFVTLARTHYRHHPNMATVILDQAKLAVQTCPHRGTHTSSITINGNNNKKATTKWRRGFKKW</sequence>
<proteinExistence type="predicted"/>
<dbReference type="PANTHER" id="PTHR37283">
    <property type="entry name" value="PH DOMAIN-CONTAINING PROTEIN YHR131C"/>
    <property type="match status" value="1"/>
</dbReference>
<feature type="compositionally biased region" description="Polar residues" evidence="1">
    <location>
        <begin position="70"/>
        <end position="80"/>
    </location>
</feature>
<evidence type="ECO:0000256" key="1">
    <source>
        <dbReference type="SAM" id="MobiDB-lite"/>
    </source>
</evidence>